<name>A0A1J4J5B7_9EUKA</name>
<feature type="coiled-coil region" evidence="1">
    <location>
        <begin position="176"/>
        <end position="210"/>
    </location>
</feature>
<keyword evidence="4" id="KW-1185">Reference proteome</keyword>
<sequence>MKKKDHKNGIEETLSELADQIADQAIFILDYDADFNTIISHEIKNETDATTKISKLFHIFIERLASNKGVSQKTLTLKEQSMEKSIRQNFPNAPKDSAQFLKWTIHQIKKGTQTSNKKTSPQINSDHQSRQKDDKVKKEIEQLKQKSAFFAQSITTIREGFERIMKEKPQDLMEQIKTLKQTNSEILEKLETSQTENKLLRAKIDNFKQKNFDSQSESKLESKISQEKYAQTLKLNPTCEINEQLNDKYEIIMNELKTIAAEKHKIELNYSKCVENKTELENQLRNIQIEKDMLKTKLHDQININNKIQNELEKTKEQLEKFSQQCLKLEMQVAKLRDQTNQRMNHNSLDLQHYQTDLHNDYNLMYDINIY</sequence>
<proteinExistence type="predicted"/>
<evidence type="ECO:0000256" key="1">
    <source>
        <dbReference type="SAM" id="Coils"/>
    </source>
</evidence>
<keyword evidence="1" id="KW-0175">Coiled coil</keyword>
<evidence type="ECO:0000313" key="4">
    <source>
        <dbReference type="Proteomes" id="UP000179807"/>
    </source>
</evidence>
<accession>A0A1J4J5B7</accession>
<evidence type="ECO:0000313" key="3">
    <source>
        <dbReference type="EMBL" id="OHS92843.1"/>
    </source>
</evidence>
<dbReference type="VEuPathDB" id="TrichDB:TRFO_40826"/>
<dbReference type="RefSeq" id="XP_068345980.1">
    <property type="nucleotide sequence ID" value="XM_068513421.1"/>
</dbReference>
<feature type="compositionally biased region" description="Polar residues" evidence="2">
    <location>
        <begin position="111"/>
        <end position="126"/>
    </location>
</feature>
<dbReference type="EMBL" id="MLAK01001460">
    <property type="protein sequence ID" value="OHS92843.1"/>
    <property type="molecule type" value="Genomic_DNA"/>
</dbReference>
<protein>
    <submittedName>
        <fullName evidence="3">Uncharacterized protein</fullName>
    </submittedName>
</protein>
<reference evidence="3" key="1">
    <citation type="submission" date="2016-10" db="EMBL/GenBank/DDBJ databases">
        <authorList>
            <person name="Benchimol M."/>
            <person name="Almeida L.G."/>
            <person name="Vasconcelos A.T."/>
            <person name="Perreira-Neves A."/>
            <person name="Rosa I.A."/>
            <person name="Tasca T."/>
            <person name="Bogo M.R."/>
            <person name="de Souza W."/>
        </authorList>
    </citation>
    <scope>NUCLEOTIDE SEQUENCE [LARGE SCALE GENOMIC DNA]</scope>
    <source>
        <strain evidence="3">K</strain>
    </source>
</reference>
<dbReference type="Proteomes" id="UP000179807">
    <property type="component" value="Unassembled WGS sequence"/>
</dbReference>
<organism evidence="3 4">
    <name type="scientific">Tritrichomonas foetus</name>
    <dbReference type="NCBI Taxonomy" id="1144522"/>
    <lineage>
        <taxon>Eukaryota</taxon>
        <taxon>Metamonada</taxon>
        <taxon>Parabasalia</taxon>
        <taxon>Tritrichomonadida</taxon>
        <taxon>Tritrichomonadidae</taxon>
        <taxon>Tritrichomonas</taxon>
    </lineage>
</organism>
<feature type="region of interest" description="Disordered" evidence="2">
    <location>
        <begin position="111"/>
        <end position="137"/>
    </location>
</feature>
<evidence type="ECO:0000256" key="2">
    <source>
        <dbReference type="SAM" id="MobiDB-lite"/>
    </source>
</evidence>
<comment type="caution">
    <text evidence="3">The sequence shown here is derived from an EMBL/GenBank/DDBJ whole genome shotgun (WGS) entry which is preliminary data.</text>
</comment>
<gene>
    <name evidence="3" type="ORF">TRFO_40826</name>
</gene>
<feature type="coiled-coil region" evidence="1">
    <location>
        <begin position="242"/>
        <end position="339"/>
    </location>
</feature>
<dbReference type="GeneID" id="94848125"/>
<dbReference type="AlphaFoldDB" id="A0A1J4J5B7"/>
<feature type="compositionally biased region" description="Basic and acidic residues" evidence="2">
    <location>
        <begin position="127"/>
        <end position="137"/>
    </location>
</feature>